<evidence type="ECO:0000256" key="4">
    <source>
        <dbReference type="ARBA" id="ARBA00022989"/>
    </source>
</evidence>
<keyword evidence="4 6" id="KW-1133">Transmembrane helix</keyword>
<evidence type="ECO:0000256" key="5">
    <source>
        <dbReference type="ARBA" id="ARBA00023136"/>
    </source>
</evidence>
<organism evidence="7 8">
    <name type="scientific">Kouleothrix aurantiaca</name>
    <dbReference type="NCBI Taxonomy" id="186479"/>
    <lineage>
        <taxon>Bacteria</taxon>
        <taxon>Bacillati</taxon>
        <taxon>Chloroflexota</taxon>
        <taxon>Chloroflexia</taxon>
        <taxon>Chloroflexales</taxon>
        <taxon>Roseiflexineae</taxon>
        <taxon>Roseiflexaceae</taxon>
        <taxon>Kouleothrix</taxon>
    </lineage>
</organism>
<comment type="similarity">
    <text evidence="2">Belongs to the CcmB/CycW/HelB family.</text>
</comment>
<dbReference type="GO" id="GO:0017004">
    <property type="term" value="P:cytochrome complex assembly"/>
    <property type="evidence" value="ECO:0007669"/>
    <property type="project" value="InterPro"/>
</dbReference>
<accession>A0A0N8PRC5</accession>
<dbReference type="GO" id="GO:0015232">
    <property type="term" value="F:heme transmembrane transporter activity"/>
    <property type="evidence" value="ECO:0007669"/>
    <property type="project" value="InterPro"/>
</dbReference>
<sequence length="120" mass="12322">LVLLFFLDALTAGLFVVLLRVEVGNVGMFAALLLAGSLGLVAATTLIAAIIARASVKGALFAVLSFPLLAPLLVIAIKGTALALEGAPWARGLAPLQVLLAYTVALFTASLFLFGSVWEA</sequence>
<evidence type="ECO:0000256" key="3">
    <source>
        <dbReference type="ARBA" id="ARBA00022692"/>
    </source>
</evidence>
<protein>
    <submittedName>
        <fullName evidence="7">Cytochrome C biogenesis protein CcmB</fullName>
    </submittedName>
</protein>
<dbReference type="InterPro" id="IPR003544">
    <property type="entry name" value="Cyt_c_biogenesis_CcmB"/>
</dbReference>
<comment type="caution">
    <text evidence="7">The sequence shown here is derived from an EMBL/GenBank/DDBJ whole genome shotgun (WGS) entry which is preliminary data.</text>
</comment>
<dbReference type="GO" id="GO:0016020">
    <property type="term" value="C:membrane"/>
    <property type="evidence" value="ECO:0007669"/>
    <property type="project" value="UniProtKB-SubCell"/>
</dbReference>
<name>A0A0N8PRC5_9CHLR</name>
<dbReference type="Proteomes" id="UP000050509">
    <property type="component" value="Unassembled WGS sequence"/>
</dbReference>
<feature type="transmembrane region" description="Helical" evidence="6">
    <location>
        <begin position="99"/>
        <end position="118"/>
    </location>
</feature>
<keyword evidence="5 6" id="KW-0472">Membrane</keyword>
<reference evidence="7 8" key="1">
    <citation type="submission" date="2015-09" db="EMBL/GenBank/DDBJ databases">
        <title>Draft genome sequence of Kouleothrix aurantiaca JCM 19913.</title>
        <authorList>
            <person name="Hemp J."/>
        </authorList>
    </citation>
    <scope>NUCLEOTIDE SEQUENCE [LARGE SCALE GENOMIC DNA]</scope>
    <source>
        <strain evidence="7 8">COM-B</strain>
    </source>
</reference>
<keyword evidence="8" id="KW-1185">Reference proteome</keyword>
<evidence type="ECO:0000313" key="8">
    <source>
        <dbReference type="Proteomes" id="UP000050509"/>
    </source>
</evidence>
<keyword evidence="3 6" id="KW-0812">Transmembrane</keyword>
<evidence type="ECO:0000313" key="7">
    <source>
        <dbReference type="EMBL" id="KPV49541.1"/>
    </source>
</evidence>
<evidence type="ECO:0000256" key="6">
    <source>
        <dbReference type="SAM" id="Phobius"/>
    </source>
</evidence>
<comment type="subcellular location">
    <subcellularLocation>
        <location evidence="1">Membrane</location>
        <topology evidence="1">Multi-pass membrane protein</topology>
    </subcellularLocation>
</comment>
<gene>
    <name evidence="7" type="ORF">SE17_32025</name>
</gene>
<proteinExistence type="inferred from homology"/>
<dbReference type="EMBL" id="LJCR01001902">
    <property type="protein sequence ID" value="KPV49541.1"/>
    <property type="molecule type" value="Genomic_DNA"/>
</dbReference>
<feature type="transmembrane region" description="Helical" evidence="6">
    <location>
        <begin position="59"/>
        <end position="79"/>
    </location>
</feature>
<feature type="non-terminal residue" evidence="7">
    <location>
        <position position="1"/>
    </location>
</feature>
<dbReference type="AlphaFoldDB" id="A0A0N8PRC5"/>
<evidence type="ECO:0000256" key="1">
    <source>
        <dbReference type="ARBA" id="ARBA00004141"/>
    </source>
</evidence>
<feature type="transmembrane region" description="Helical" evidence="6">
    <location>
        <begin position="29"/>
        <end position="52"/>
    </location>
</feature>
<evidence type="ECO:0000256" key="2">
    <source>
        <dbReference type="ARBA" id="ARBA00010544"/>
    </source>
</evidence>
<dbReference type="Pfam" id="PF03379">
    <property type="entry name" value="CcmB"/>
    <property type="match status" value="1"/>
</dbReference>
<dbReference type="PATRIC" id="fig|186479.3.peg.3361"/>